<evidence type="ECO:0008006" key="11">
    <source>
        <dbReference type="Google" id="ProtNLM"/>
    </source>
</evidence>
<evidence type="ECO:0000256" key="1">
    <source>
        <dbReference type="ARBA" id="ARBA00004167"/>
    </source>
</evidence>
<feature type="compositionally biased region" description="Basic and acidic residues" evidence="8">
    <location>
        <begin position="44"/>
        <end position="62"/>
    </location>
</feature>
<dbReference type="Pfam" id="PF02416">
    <property type="entry name" value="TatA_B_E"/>
    <property type="match status" value="1"/>
</dbReference>
<name>A0A2T7TFE9_9ACTN</name>
<protein>
    <recommendedName>
        <fullName evidence="11">Sec-independent protein translocase protein TatA</fullName>
    </recommendedName>
</protein>
<proteinExistence type="predicted"/>
<dbReference type="AlphaFoldDB" id="A0A2T7TFE9"/>
<evidence type="ECO:0000256" key="4">
    <source>
        <dbReference type="ARBA" id="ARBA00022927"/>
    </source>
</evidence>
<evidence type="ECO:0000313" key="9">
    <source>
        <dbReference type="EMBL" id="PVE13879.1"/>
    </source>
</evidence>
<dbReference type="GO" id="GO:0016020">
    <property type="term" value="C:membrane"/>
    <property type="evidence" value="ECO:0007669"/>
    <property type="project" value="UniProtKB-ARBA"/>
</dbReference>
<evidence type="ECO:0000256" key="5">
    <source>
        <dbReference type="ARBA" id="ARBA00022989"/>
    </source>
</evidence>
<comment type="subcellular location">
    <subcellularLocation>
        <location evidence="1">Membrane</location>
        <topology evidence="1">Single-pass membrane protein</topology>
    </subcellularLocation>
</comment>
<evidence type="ECO:0000256" key="8">
    <source>
        <dbReference type="SAM" id="MobiDB-lite"/>
    </source>
</evidence>
<evidence type="ECO:0000313" key="10">
    <source>
        <dbReference type="Proteomes" id="UP000245992"/>
    </source>
</evidence>
<dbReference type="PANTHER" id="PTHR42982">
    <property type="entry name" value="SEC-INDEPENDENT PROTEIN TRANSLOCASE PROTEIN TATA"/>
    <property type="match status" value="1"/>
</dbReference>
<dbReference type="GO" id="GO:0015031">
    <property type="term" value="P:protein transport"/>
    <property type="evidence" value="ECO:0007669"/>
    <property type="project" value="UniProtKB-KW"/>
</dbReference>
<evidence type="ECO:0000256" key="6">
    <source>
        <dbReference type="ARBA" id="ARBA00023010"/>
    </source>
</evidence>
<feature type="region of interest" description="Disordered" evidence="8">
    <location>
        <begin position="44"/>
        <end position="93"/>
    </location>
</feature>
<sequence length="93" mass="9874">MFGLSELALILIVIAVVVGVKKLPELTRSAGKAARILKSETKALKEEGKEEGKAGDKAEGRAPDAAAPGERRVVTGTIVDRDDPPVRDSREKP</sequence>
<evidence type="ECO:0000256" key="2">
    <source>
        <dbReference type="ARBA" id="ARBA00022448"/>
    </source>
</evidence>
<gene>
    <name evidence="9" type="ORF">Y717_05075</name>
</gene>
<dbReference type="EMBL" id="AZSP01000014">
    <property type="protein sequence ID" value="PVE13879.1"/>
    <property type="molecule type" value="Genomic_DNA"/>
</dbReference>
<keyword evidence="10" id="KW-1185">Reference proteome</keyword>
<organism evidence="9 10">
    <name type="scientific">Streptomyces scopuliridis RB72</name>
    <dbReference type="NCBI Taxonomy" id="1440053"/>
    <lineage>
        <taxon>Bacteria</taxon>
        <taxon>Bacillati</taxon>
        <taxon>Actinomycetota</taxon>
        <taxon>Actinomycetes</taxon>
        <taxon>Kitasatosporales</taxon>
        <taxon>Streptomycetaceae</taxon>
        <taxon>Streptomyces</taxon>
    </lineage>
</organism>
<feature type="compositionally biased region" description="Basic and acidic residues" evidence="8">
    <location>
        <begin position="69"/>
        <end position="93"/>
    </location>
</feature>
<dbReference type="Gene3D" id="1.20.5.3310">
    <property type="match status" value="1"/>
</dbReference>
<evidence type="ECO:0000256" key="7">
    <source>
        <dbReference type="ARBA" id="ARBA00023136"/>
    </source>
</evidence>
<dbReference type="PANTHER" id="PTHR42982:SF8">
    <property type="entry name" value="SEC-INDEPENDENT PROTEIN TRANSLOCASE PROTEIN TATA"/>
    <property type="match status" value="1"/>
</dbReference>
<keyword evidence="7" id="KW-0472">Membrane</keyword>
<keyword evidence="4" id="KW-0653">Protein transport</keyword>
<dbReference type="InterPro" id="IPR003369">
    <property type="entry name" value="TatA/B/E"/>
</dbReference>
<dbReference type="GeneID" id="95543185"/>
<keyword evidence="5" id="KW-1133">Transmembrane helix</keyword>
<keyword evidence="3" id="KW-0812">Transmembrane</keyword>
<dbReference type="Proteomes" id="UP000245992">
    <property type="component" value="Unassembled WGS sequence"/>
</dbReference>
<accession>A0A2T7TFE9</accession>
<comment type="caution">
    <text evidence="9">The sequence shown here is derived from an EMBL/GenBank/DDBJ whole genome shotgun (WGS) entry which is preliminary data.</text>
</comment>
<evidence type="ECO:0000256" key="3">
    <source>
        <dbReference type="ARBA" id="ARBA00022692"/>
    </source>
</evidence>
<dbReference type="STRING" id="1440053.GCA_000718095_04216"/>
<dbReference type="RefSeq" id="WP_030353233.1">
    <property type="nucleotide sequence ID" value="NZ_AZSP01000014.1"/>
</dbReference>
<keyword evidence="2" id="KW-0813">Transport</keyword>
<reference evidence="9 10" key="1">
    <citation type="submission" date="2013-12" db="EMBL/GenBank/DDBJ databases">
        <title>Annotated genome of Streptomyces scopuliridis.</title>
        <authorList>
            <person name="Olson J.B."/>
        </authorList>
    </citation>
    <scope>NUCLEOTIDE SEQUENCE [LARGE SCALE GENOMIC DNA]</scope>
    <source>
        <strain evidence="9 10">RB72</strain>
    </source>
</reference>
<keyword evidence="6" id="KW-0811">Translocation</keyword>